<proteinExistence type="predicted"/>
<dbReference type="Proteomes" id="UP000778797">
    <property type="component" value="Unassembled WGS sequence"/>
</dbReference>
<feature type="non-terminal residue" evidence="1">
    <location>
        <position position="1"/>
    </location>
</feature>
<reference evidence="2" key="1">
    <citation type="submission" date="2021-03" db="EMBL/GenBank/DDBJ databases">
        <title>Genome of Cognatishimia sp. F0-27.</title>
        <authorList>
            <person name="Ping X."/>
        </authorList>
    </citation>
    <scope>NUCLEOTIDE SEQUENCE [LARGE SCALE GENOMIC DNA]</scope>
    <source>
        <strain evidence="2">E313</strain>
    </source>
</reference>
<evidence type="ECO:0000313" key="1">
    <source>
        <dbReference type="EMBL" id="MCC1485606.1"/>
    </source>
</evidence>
<organism evidence="1 2">
    <name type="scientific">Winogradskyella immobilis</name>
    <dbReference type="NCBI Taxonomy" id="2816852"/>
    <lineage>
        <taxon>Bacteria</taxon>
        <taxon>Pseudomonadati</taxon>
        <taxon>Bacteroidota</taxon>
        <taxon>Flavobacteriia</taxon>
        <taxon>Flavobacteriales</taxon>
        <taxon>Flavobacteriaceae</taxon>
        <taxon>Winogradskyella</taxon>
    </lineage>
</organism>
<comment type="caution">
    <text evidence="1">The sequence shown here is derived from an EMBL/GenBank/DDBJ whole genome shotgun (WGS) entry which is preliminary data.</text>
</comment>
<name>A0ABS8ERU2_9FLAO</name>
<evidence type="ECO:0000313" key="2">
    <source>
        <dbReference type="Proteomes" id="UP000778797"/>
    </source>
</evidence>
<sequence>KKKNKQFIIPPSYFKARGITPIPIVKPIPVKTPEVITKDTPIAKKEETVAKVAEPEIPKISIQNPAKVTSGLSLKSIREKKEHLIKQMDVVVDEDQLPKEPVTEPALIDAWKAYIKTLHHKGEKIMASILEMETPKLLDTDICLEYANETLKIELERAQYPLLQYLRKTLQNYDLTLDIKVNEEVAKKYAFTPQEKYEKLNEKNPNLEVLKKTFGLDF</sequence>
<reference evidence="2" key="2">
    <citation type="submission" date="2023-07" db="EMBL/GenBank/DDBJ databases">
        <title>Genome of Winogradskyella sp. E313.</title>
        <authorList>
            <person name="Zhou Y."/>
        </authorList>
    </citation>
    <scope>NUCLEOTIDE SEQUENCE [LARGE SCALE GENOMIC DNA]</scope>
    <source>
        <strain evidence="2">E313</strain>
    </source>
</reference>
<dbReference type="EMBL" id="JAFMPT010000033">
    <property type="protein sequence ID" value="MCC1485606.1"/>
    <property type="molecule type" value="Genomic_DNA"/>
</dbReference>
<protein>
    <submittedName>
        <fullName evidence="1">DNA polymerase III subunit gamma/tau</fullName>
    </submittedName>
</protein>
<gene>
    <name evidence="1" type="ORF">J1C55_13455</name>
</gene>
<accession>A0ABS8ERU2</accession>
<keyword evidence="2" id="KW-1185">Reference proteome</keyword>